<organism evidence="2 3">
    <name type="scientific">Phyllotreta striolata</name>
    <name type="common">Striped flea beetle</name>
    <name type="synonym">Crioceris striolata</name>
    <dbReference type="NCBI Taxonomy" id="444603"/>
    <lineage>
        <taxon>Eukaryota</taxon>
        <taxon>Metazoa</taxon>
        <taxon>Ecdysozoa</taxon>
        <taxon>Arthropoda</taxon>
        <taxon>Hexapoda</taxon>
        <taxon>Insecta</taxon>
        <taxon>Pterygota</taxon>
        <taxon>Neoptera</taxon>
        <taxon>Endopterygota</taxon>
        <taxon>Coleoptera</taxon>
        <taxon>Polyphaga</taxon>
        <taxon>Cucujiformia</taxon>
        <taxon>Chrysomeloidea</taxon>
        <taxon>Chrysomelidae</taxon>
        <taxon>Galerucinae</taxon>
        <taxon>Alticini</taxon>
        <taxon>Phyllotreta</taxon>
    </lineage>
</organism>
<reference evidence="2" key="1">
    <citation type="submission" date="2022-01" db="EMBL/GenBank/DDBJ databases">
        <authorList>
            <person name="King R."/>
        </authorList>
    </citation>
    <scope>NUCLEOTIDE SEQUENCE</scope>
</reference>
<dbReference type="InterPro" id="IPR050620">
    <property type="entry name" value="Thioredoxin_H-type-like"/>
</dbReference>
<dbReference type="InterPro" id="IPR013766">
    <property type="entry name" value="Thioredoxin_domain"/>
</dbReference>
<accession>A0A9P0GUR2</accession>
<gene>
    <name evidence="2" type="ORF">PHYEVI_LOCUS3634</name>
</gene>
<dbReference type="CDD" id="cd02947">
    <property type="entry name" value="TRX_family"/>
    <property type="match status" value="1"/>
</dbReference>
<dbReference type="AlphaFoldDB" id="A0A9P0GUR2"/>
<evidence type="ECO:0000313" key="2">
    <source>
        <dbReference type="EMBL" id="CAH1164907.1"/>
    </source>
</evidence>
<dbReference type="PANTHER" id="PTHR10438:SF468">
    <property type="entry name" value="THIOREDOXIN-1-RELATED"/>
    <property type="match status" value="1"/>
</dbReference>
<evidence type="ECO:0000313" key="3">
    <source>
        <dbReference type="Proteomes" id="UP001153712"/>
    </source>
</evidence>
<dbReference type="PANTHER" id="PTHR10438">
    <property type="entry name" value="THIOREDOXIN"/>
    <property type="match status" value="1"/>
</dbReference>
<name>A0A9P0GUR2_PHYSR</name>
<keyword evidence="3" id="KW-1185">Reference proteome</keyword>
<dbReference type="Pfam" id="PF00085">
    <property type="entry name" value="Thioredoxin"/>
    <property type="match status" value="1"/>
</dbReference>
<sequence>MLITIISDEDLEERLDNLDENKLAIVEFMSPYCGLCLSIVEQLQIMSVVHETVVFLTADTKLCERNVDKYGIAVIPMFVAIKQGQCIKKIIGANLNAVEEVVKTNK</sequence>
<protein>
    <recommendedName>
        <fullName evidence="1">Thioredoxin domain-containing protein</fullName>
    </recommendedName>
</protein>
<dbReference type="Gene3D" id="3.40.30.10">
    <property type="entry name" value="Glutaredoxin"/>
    <property type="match status" value="1"/>
</dbReference>
<dbReference type="SUPFAM" id="SSF52833">
    <property type="entry name" value="Thioredoxin-like"/>
    <property type="match status" value="1"/>
</dbReference>
<dbReference type="Proteomes" id="UP001153712">
    <property type="component" value="Chromosome 13"/>
</dbReference>
<feature type="domain" description="Thioredoxin" evidence="1">
    <location>
        <begin position="6"/>
        <end position="98"/>
    </location>
</feature>
<proteinExistence type="predicted"/>
<dbReference type="EMBL" id="OU900106">
    <property type="protein sequence ID" value="CAH1164907.1"/>
    <property type="molecule type" value="Genomic_DNA"/>
</dbReference>
<dbReference type="InterPro" id="IPR036249">
    <property type="entry name" value="Thioredoxin-like_sf"/>
</dbReference>
<evidence type="ECO:0000259" key="1">
    <source>
        <dbReference type="Pfam" id="PF00085"/>
    </source>
</evidence>